<dbReference type="KEGG" id="ria:C7V51_15805"/>
<keyword evidence="3" id="KW-0479">Metal-binding</keyword>
<dbReference type="GO" id="GO:0009239">
    <property type="term" value="P:enterobactin biosynthetic process"/>
    <property type="evidence" value="ECO:0007669"/>
    <property type="project" value="InterPro"/>
</dbReference>
<evidence type="ECO:0000313" key="6">
    <source>
        <dbReference type="EMBL" id="AZZ57171.1"/>
    </source>
</evidence>
<dbReference type="GO" id="GO:0000287">
    <property type="term" value="F:magnesium ion binding"/>
    <property type="evidence" value="ECO:0007669"/>
    <property type="project" value="InterPro"/>
</dbReference>
<feature type="binding site" evidence="2">
    <location>
        <begin position="20"/>
        <end position="21"/>
    </location>
    <ligand>
        <name>CoA</name>
        <dbReference type="ChEBI" id="CHEBI:57287"/>
    </ligand>
</feature>
<evidence type="ECO:0000256" key="2">
    <source>
        <dbReference type="PIRSR" id="PIRSR603542-1"/>
    </source>
</evidence>
<dbReference type="PRINTS" id="PR01399">
    <property type="entry name" value="ENTSNTHTASED"/>
</dbReference>
<dbReference type="InterPro" id="IPR037143">
    <property type="entry name" value="4-PPantetheinyl_Trfase_dom_sf"/>
</dbReference>
<dbReference type="Proteomes" id="UP000283946">
    <property type="component" value="Chromosome"/>
</dbReference>
<evidence type="ECO:0000256" key="1">
    <source>
        <dbReference type="ARBA" id="ARBA00022679"/>
    </source>
</evidence>
<dbReference type="Pfam" id="PF01648">
    <property type="entry name" value="ACPS"/>
    <property type="match status" value="1"/>
</dbReference>
<dbReference type="Pfam" id="PF17837">
    <property type="entry name" value="4PPT_N"/>
    <property type="match status" value="1"/>
</dbReference>
<dbReference type="GO" id="GO:0009366">
    <property type="term" value="C:enterobactin synthetase complex"/>
    <property type="evidence" value="ECO:0007669"/>
    <property type="project" value="InterPro"/>
</dbReference>
<feature type="binding site" evidence="2">
    <location>
        <position position="87"/>
    </location>
    <ligand>
        <name>CoA</name>
        <dbReference type="ChEBI" id="CHEBI:57287"/>
    </ligand>
</feature>
<dbReference type="EMBL" id="CP028130">
    <property type="protein sequence ID" value="AZZ57171.1"/>
    <property type="molecule type" value="Genomic_DNA"/>
</dbReference>
<feature type="binding site" evidence="2">
    <location>
        <position position="91"/>
    </location>
    <ligand>
        <name>CoA</name>
        <dbReference type="ChEBI" id="CHEBI:57287"/>
    </ligand>
</feature>
<sequence length="195" mass="21442">MVPGERGEPRWPLGVVGSITHCVGYRAVAIGRGREVRAVGIDAEPNLPLPGNVYQRISSDDERAAADRVRAVHPDISSDRLLFSAKEAVYKAWFPLARTLLDFEGGQMILSPAGFFTAVIWPSAPRREPVCVAPDRLLGCNRCTERRAGESTRWRIRRGGSLSRAGSTTCSATISCVTIRTRKENHGDINERRST</sequence>
<reference evidence="6 7" key="1">
    <citation type="submission" date="2018-03" db="EMBL/GenBank/DDBJ databases">
        <title>Bacteriophage NCPPB3778 and a type I-E CRISPR drive the evolution of the US Biological Select Agent, Rathayibacter toxicus.</title>
        <authorList>
            <person name="Davis E.W.II."/>
            <person name="Tabima J.F."/>
            <person name="Weisberg A.J."/>
            <person name="Dantas Lopes L."/>
            <person name="Wiseman M.S."/>
            <person name="Wiseman M.S."/>
            <person name="Pupko T."/>
            <person name="Belcher M.S."/>
            <person name="Sechler A.J."/>
            <person name="Tancos M.A."/>
            <person name="Schroeder B.K."/>
            <person name="Murray T.D."/>
            <person name="Luster D.G."/>
            <person name="Schneider W.L."/>
            <person name="Rogers E."/>
            <person name="Andreote F.D."/>
            <person name="Grunwald N.J."/>
            <person name="Putnam M.L."/>
            <person name="Chang J.H."/>
        </authorList>
    </citation>
    <scope>NUCLEOTIDE SEQUENCE [LARGE SCALE GENOMIC DNA]</scope>
    <source>
        <strain evidence="6 7">NCCPB 2253</strain>
    </source>
</reference>
<feature type="binding site" evidence="2">
    <location>
        <position position="42"/>
    </location>
    <ligand>
        <name>CoA</name>
        <dbReference type="ChEBI" id="CHEBI:57287"/>
    </ligand>
</feature>
<accession>A0AAD1AEL4</accession>
<feature type="domain" description="4'-phosphopantetheinyl transferase N-terminal" evidence="5">
    <location>
        <begin position="2"/>
        <end position="30"/>
    </location>
</feature>
<evidence type="ECO:0000259" key="4">
    <source>
        <dbReference type="Pfam" id="PF01648"/>
    </source>
</evidence>
<dbReference type="PANTHER" id="PTHR38096">
    <property type="entry name" value="ENTEROBACTIN SYNTHASE COMPONENT D"/>
    <property type="match status" value="1"/>
</dbReference>
<keyword evidence="3" id="KW-0460">Magnesium</keyword>
<dbReference type="GO" id="GO:0005886">
    <property type="term" value="C:plasma membrane"/>
    <property type="evidence" value="ECO:0007669"/>
    <property type="project" value="TreeGrafter"/>
</dbReference>
<organism evidence="6 7">
    <name type="scientific">Rathayibacter iranicus</name>
    <dbReference type="NCBI Taxonomy" id="59737"/>
    <lineage>
        <taxon>Bacteria</taxon>
        <taxon>Bacillati</taxon>
        <taxon>Actinomycetota</taxon>
        <taxon>Actinomycetes</taxon>
        <taxon>Micrococcales</taxon>
        <taxon>Microbacteriaceae</taxon>
        <taxon>Rathayibacter</taxon>
    </lineage>
</organism>
<dbReference type="PANTHER" id="PTHR38096:SF1">
    <property type="entry name" value="ENTEROBACTIN SYNTHASE COMPONENT D"/>
    <property type="match status" value="1"/>
</dbReference>
<comment type="cofactor">
    <cofactor evidence="3">
        <name>Mg(2+)</name>
        <dbReference type="ChEBI" id="CHEBI:18420"/>
    </cofactor>
</comment>
<feature type="binding site" evidence="3">
    <location>
        <position position="42"/>
    </location>
    <ligand>
        <name>Mg(2+)</name>
        <dbReference type="ChEBI" id="CHEBI:18420"/>
    </ligand>
</feature>
<dbReference type="InterPro" id="IPR008278">
    <property type="entry name" value="4-PPantetheinyl_Trfase_dom"/>
</dbReference>
<dbReference type="InterPro" id="IPR041354">
    <property type="entry name" value="4PPT_N"/>
</dbReference>
<dbReference type="AlphaFoldDB" id="A0AAD1AEL4"/>
<evidence type="ECO:0000259" key="5">
    <source>
        <dbReference type="Pfam" id="PF17837"/>
    </source>
</evidence>
<name>A0AAD1AEL4_9MICO</name>
<gene>
    <name evidence="6" type="ORF">C7V51_15805</name>
</gene>
<keyword evidence="1" id="KW-0808">Transferase</keyword>
<feature type="binding site" evidence="2">
    <location>
        <position position="101"/>
    </location>
    <ligand>
        <name>CoA</name>
        <dbReference type="ChEBI" id="CHEBI:57287"/>
    </ligand>
</feature>
<dbReference type="InterPro" id="IPR003542">
    <property type="entry name" value="Enbac_synth_compD-like"/>
</dbReference>
<feature type="binding site" evidence="3">
    <location>
        <position position="43"/>
    </location>
    <ligand>
        <name>Mg(2+)</name>
        <dbReference type="ChEBI" id="CHEBI:18420"/>
    </ligand>
</feature>
<dbReference type="GO" id="GO:0008897">
    <property type="term" value="F:holo-[acyl-carrier-protein] synthase activity"/>
    <property type="evidence" value="ECO:0007669"/>
    <property type="project" value="InterPro"/>
</dbReference>
<evidence type="ECO:0000256" key="3">
    <source>
        <dbReference type="PIRSR" id="PIRSR603542-2"/>
    </source>
</evidence>
<feature type="domain" description="4'-phosphopantetheinyl transferase" evidence="4">
    <location>
        <begin position="38"/>
        <end position="121"/>
    </location>
</feature>
<protein>
    <recommendedName>
        <fullName evidence="8">4'-phosphopantetheinyl transferase</fullName>
    </recommendedName>
</protein>
<feature type="binding site" evidence="3">
    <location>
        <position position="44"/>
    </location>
    <ligand>
        <name>Mg(2+)</name>
        <dbReference type="ChEBI" id="CHEBI:18420"/>
    </ligand>
</feature>
<evidence type="ECO:0000313" key="7">
    <source>
        <dbReference type="Proteomes" id="UP000283946"/>
    </source>
</evidence>
<dbReference type="SUPFAM" id="SSF56214">
    <property type="entry name" value="4'-phosphopantetheinyl transferase"/>
    <property type="match status" value="1"/>
</dbReference>
<evidence type="ECO:0008006" key="8">
    <source>
        <dbReference type="Google" id="ProtNLM"/>
    </source>
</evidence>
<proteinExistence type="predicted"/>